<name>A0A174CHM2_9FIRM</name>
<dbReference type="Pfam" id="PF01881">
    <property type="entry name" value="Cas_Cas6_C"/>
    <property type="match status" value="1"/>
</dbReference>
<dbReference type="RefSeq" id="WP_055058092.1">
    <property type="nucleotide sequence ID" value="NZ_CYZP01000015.1"/>
</dbReference>
<dbReference type="GO" id="GO:0051607">
    <property type="term" value="P:defense response to virus"/>
    <property type="evidence" value="ECO:0007669"/>
    <property type="project" value="UniProtKB-KW"/>
</dbReference>
<dbReference type="InterPro" id="IPR049435">
    <property type="entry name" value="Cas_Cas6_C"/>
</dbReference>
<protein>
    <submittedName>
        <fullName evidence="3">Uncharacterized protein predicted to be involved in DNA repair (RAMP superfamily)</fullName>
    </submittedName>
</protein>
<feature type="domain" description="CRISPR associated protein Cas6 C-terminal" evidence="2">
    <location>
        <begin position="121"/>
        <end position="238"/>
    </location>
</feature>
<dbReference type="PANTHER" id="PTHR36984:SF3">
    <property type="entry name" value="CRISPR-ASSOCIATED ENDORIBONUCLEASE CAS6"/>
    <property type="match status" value="1"/>
</dbReference>
<proteinExistence type="predicted"/>
<accession>A0A174CHM2</accession>
<gene>
    <name evidence="3" type="ORF">ERS852476_01915</name>
</gene>
<dbReference type="Proteomes" id="UP000095645">
    <property type="component" value="Unassembled WGS sequence"/>
</dbReference>
<dbReference type="GO" id="GO:0016788">
    <property type="term" value="F:hydrolase activity, acting on ester bonds"/>
    <property type="evidence" value="ECO:0007669"/>
    <property type="project" value="InterPro"/>
</dbReference>
<dbReference type="NCBIfam" id="TIGR01877">
    <property type="entry name" value="cas_cas6"/>
    <property type="match status" value="1"/>
</dbReference>
<dbReference type="InterPro" id="IPR010156">
    <property type="entry name" value="CRISPR-assoc_prot_Cas6"/>
</dbReference>
<dbReference type="Gene3D" id="3.30.70.1900">
    <property type="match status" value="1"/>
</dbReference>
<sequence>MTELKLEFELENAELPIDYDKVILSFMKAAIENFSPDLFDRLYNKRESVIKTYCWTCYLPHAQFTSDTIKLGANKFMLTFSDIDMGELLIFFNAFSLMKHKIFHMNRNSMKLLSVKTRKLQTIKETELIVKMQSSLIARKHNSDDNTDVYYTFDEPEFSDIVKENLKIFLQRINIECDTSDFSIVPLKGKKVVTRIMGQFVDGNIGIYKITGNLRLLEILYAAGIGTRRSAGHGKFEIIF</sequence>
<reference evidence="3 4" key="1">
    <citation type="submission" date="2015-09" db="EMBL/GenBank/DDBJ databases">
        <authorList>
            <consortium name="Pathogen Informatics"/>
        </authorList>
    </citation>
    <scope>NUCLEOTIDE SEQUENCE [LARGE SCALE GENOMIC DNA]</scope>
    <source>
        <strain evidence="3 4">2789STDY5834861</strain>
    </source>
</reference>
<evidence type="ECO:0000313" key="3">
    <source>
        <dbReference type="EMBL" id="CUO11255.1"/>
    </source>
</evidence>
<dbReference type="CDD" id="cd21140">
    <property type="entry name" value="Cas6_I-like"/>
    <property type="match status" value="1"/>
</dbReference>
<evidence type="ECO:0000259" key="2">
    <source>
        <dbReference type="Pfam" id="PF01881"/>
    </source>
</evidence>
<keyword evidence="1" id="KW-0051">Antiviral defense</keyword>
<dbReference type="Gene3D" id="3.30.70.1890">
    <property type="match status" value="1"/>
</dbReference>
<dbReference type="InterPro" id="IPR045747">
    <property type="entry name" value="CRISPR-assoc_prot_Cas6_N_sf"/>
</dbReference>
<organism evidence="3 4">
    <name type="scientific">Blautia obeum</name>
    <dbReference type="NCBI Taxonomy" id="40520"/>
    <lineage>
        <taxon>Bacteria</taxon>
        <taxon>Bacillati</taxon>
        <taxon>Bacillota</taxon>
        <taxon>Clostridia</taxon>
        <taxon>Lachnospirales</taxon>
        <taxon>Lachnospiraceae</taxon>
        <taxon>Blautia</taxon>
    </lineage>
</organism>
<evidence type="ECO:0000256" key="1">
    <source>
        <dbReference type="ARBA" id="ARBA00023118"/>
    </source>
</evidence>
<evidence type="ECO:0000313" key="4">
    <source>
        <dbReference type="Proteomes" id="UP000095645"/>
    </source>
</evidence>
<dbReference type="AlphaFoldDB" id="A0A174CHM2"/>
<dbReference type="PANTHER" id="PTHR36984">
    <property type="entry name" value="CRISPR-ASSOCIATED ENDORIBONUCLEASE CAS6 1"/>
    <property type="match status" value="1"/>
</dbReference>
<dbReference type="EMBL" id="CYZP01000015">
    <property type="protein sequence ID" value="CUO11255.1"/>
    <property type="molecule type" value="Genomic_DNA"/>
</dbReference>